<reference evidence="4" key="1">
    <citation type="submission" date="2016-04" db="EMBL/GenBank/DDBJ databases">
        <title>Cephalotus genome sequencing.</title>
        <authorList>
            <person name="Fukushima K."/>
            <person name="Hasebe M."/>
            <person name="Fang X."/>
        </authorList>
    </citation>
    <scope>NUCLEOTIDE SEQUENCE [LARGE SCALE GENOMIC DNA]</scope>
    <source>
        <strain evidence="4">cv. St1</strain>
    </source>
</reference>
<dbReference type="AlphaFoldDB" id="A0A1Q3CE71"/>
<comment type="caution">
    <text evidence="3">The sequence shown here is derived from an EMBL/GenBank/DDBJ whole genome shotgun (WGS) entry which is preliminary data.</text>
</comment>
<dbReference type="Proteomes" id="UP000187406">
    <property type="component" value="Unassembled WGS sequence"/>
</dbReference>
<protein>
    <submittedName>
        <fullName evidence="3">DUF4378 domain-containing protein</fullName>
    </submittedName>
</protein>
<dbReference type="InterPro" id="IPR025486">
    <property type="entry name" value="DUF4378"/>
</dbReference>
<feature type="compositionally biased region" description="Polar residues" evidence="1">
    <location>
        <begin position="530"/>
        <end position="552"/>
    </location>
</feature>
<name>A0A1Q3CE71_CEPFO</name>
<evidence type="ECO:0000313" key="4">
    <source>
        <dbReference type="Proteomes" id="UP000187406"/>
    </source>
</evidence>
<dbReference type="InParanoid" id="A0A1Q3CE71"/>
<dbReference type="EMBL" id="BDDD01001791">
    <property type="protein sequence ID" value="GAV78432.1"/>
    <property type="molecule type" value="Genomic_DNA"/>
</dbReference>
<evidence type="ECO:0000259" key="2">
    <source>
        <dbReference type="Pfam" id="PF14309"/>
    </source>
</evidence>
<dbReference type="OrthoDB" id="1079501at2759"/>
<dbReference type="Pfam" id="PF14309">
    <property type="entry name" value="DUF4378"/>
    <property type="match status" value="1"/>
</dbReference>
<feature type="region of interest" description="Disordered" evidence="1">
    <location>
        <begin position="415"/>
        <end position="451"/>
    </location>
</feature>
<dbReference type="STRING" id="3775.A0A1Q3CE71"/>
<sequence length="875" mass="99321">MLRNYYLEIQEMPQESLRSVVYRPFIKCNDSNGVVECGTIRKSKRGYPKMERKIKSQRALKNPKKSLASKAETEEMISSTEEFHSPSSIQLMEVSRGAKKLNHLIDSWYNGPKFDGQSKDIAKDLLKGALDLQESLIMLGKLQEASQYMAQLRRSQKEKSERRITDEMEIERTTSKRFNEQNYQMGSQRPWLSAEGSSRDCIGELKKVIRESFARQNLLQNTITEDGIFFQQRNIDSASDIPSTSSSQSSVVYSNNFVSTDFSVSSEALPKKVKRSNLIAKLMGLEELSTKPTQTTLLKKMESQKIMNQRKPIVSIDKLNIRRPQSLVQKEGPGETTLKEILESMQYKGLLKSNSVKEPRYNSHQYSDSYSRGRLSDNVPPIVLIKPVHVPYPELEEPLAPSFLEEGSFNTKMMLRRPKGKGKPPSKSIGLSEASLNPNKTHRKMEEEDRPVKRLTKKEAANYCKEIAKPEDKVIKIEEKSSNKMKASGHVTHQPQKKDTRDKQVDKIPKLSSAVRNPEEKETIKLKSMAKSQDQQKVTATNPRKPKQVSNTTMHRIPLQQSTTPSMSIKHKTQTIIHKSTERKRSTLRTEKLVSEPKPAKLNTENLGCSEDGKNIDHSHEDDLVEKRVNHQCENDPLMMKNWTGLADQLPTQEITDIAELQIEEYCNNSQSSSCDDMRPISLYGRDPQSSEVYKYTSHIGTESKSIKTGINLRRLLSSSPSFLSHAGELFDLDANTFTILEASDKDDFGDANLRFTMDCANEFIERKSLPDSRTVHPLLPTCSWNSKISLSLDQLLVEICNGVEALGSYGKPASENLHTDSLSAILERDIRCKGMVSGLWDMGWRNGFSVNVVEQIVYDIEKLILDGLIDELFR</sequence>
<organism evidence="3 4">
    <name type="scientific">Cephalotus follicularis</name>
    <name type="common">Albany pitcher plant</name>
    <dbReference type="NCBI Taxonomy" id="3775"/>
    <lineage>
        <taxon>Eukaryota</taxon>
        <taxon>Viridiplantae</taxon>
        <taxon>Streptophyta</taxon>
        <taxon>Embryophyta</taxon>
        <taxon>Tracheophyta</taxon>
        <taxon>Spermatophyta</taxon>
        <taxon>Magnoliopsida</taxon>
        <taxon>eudicotyledons</taxon>
        <taxon>Gunneridae</taxon>
        <taxon>Pentapetalae</taxon>
        <taxon>rosids</taxon>
        <taxon>fabids</taxon>
        <taxon>Oxalidales</taxon>
        <taxon>Cephalotaceae</taxon>
        <taxon>Cephalotus</taxon>
    </lineage>
</organism>
<feature type="region of interest" description="Disordered" evidence="1">
    <location>
        <begin position="480"/>
        <end position="552"/>
    </location>
</feature>
<feature type="region of interest" description="Disordered" evidence="1">
    <location>
        <begin position="596"/>
        <end position="615"/>
    </location>
</feature>
<gene>
    <name evidence="3" type="ORF">CFOL_v3_21900</name>
</gene>
<keyword evidence="4" id="KW-1185">Reference proteome</keyword>
<dbReference type="PANTHER" id="PTHR34282:SF2">
    <property type="entry name" value="DUF3741 DOMAIN-CONTAINING PROTEIN"/>
    <property type="match status" value="1"/>
</dbReference>
<dbReference type="PANTHER" id="PTHR34282">
    <property type="entry name" value="OS01G0228800 PROTEIN-RELATED"/>
    <property type="match status" value="1"/>
</dbReference>
<evidence type="ECO:0000313" key="3">
    <source>
        <dbReference type="EMBL" id="GAV78432.1"/>
    </source>
</evidence>
<feature type="compositionally biased region" description="Basic and acidic residues" evidence="1">
    <location>
        <begin position="496"/>
        <end position="509"/>
    </location>
</feature>
<feature type="compositionally biased region" description="Basic residues" evidence="1">
    <location>
        <begin position="415"/>
        <end position="424"/>
    </location>
</feature>
<evidence type="ECO:0000256" key="1">
    <source>
        <dbReference type="SAM" id="MobiDB-lite"/>
    </source>
</evidence>
<proteinExistence type="predicted"/>
<accession>A0A1Q3CE71</accession>
<feature type="domain" description="DUF4378" evidence="2">
    <location>
        <begin position="733"/>
        <end position="872"/>
    </location>
</feature>
<dbReference type="FunCoup" id="A0A1Q3CE71">
    <property type="interactions" value="374"/>
</dbReference>